<dbReference type="EMBL" id="SDWW01000027">
    <property type="protein sequence ID" value="RYV50757.1"/>
    <property type="molecule type" value="Genomic_DNA"/>
</dbReference>
<proteinExistence type="predicted"/>
<organism evidence="2 3">
    <name type="scientific">Pengzhenrongella frigida</name>
    <dbReference type="NCBI Taxonomy" id="1259133"/>
    <lineage>
        <taxon>Bacteria</taxon>
        <taxon>Bacillati</taxon>
        <taxon>Actinomycetota</taxon>
        <taxon>Actinomycetes</taxon>
        <taxon>Micrococcales</taxon>
        <taxon>Pengzhenrongella</taxon>
    </lineage>
</organism>
<evidence type="ECO:0000259" key="1">
    <source>
        <dbReference type="Pfam" id="PF04230"/>
    </source>
</evidence>
<comment type="caution">
    <text evidence="2">The sequence shown here is derived from an EMBL/GenBank/DDBJ whole genome shotgun (WGS) entry which is preliminary data.</text>
</comment>
<dbReference type="OrthoDB" id="3358948at2"/>
<dbReference type="RefSeq" id="WP_130102917.1">
    <property type="nucleotide sequence ID" value="NZ_SDWW01000027.1"/>
</dbReference>
<accession>A0A4Q5N2E6</accession>
<dbReference type="Proteomes" id="UP000293764">
    <property type="component" value="Unassembled WGS sequence"/>
</dbReference>
<evidence type="ECO:0000313" key="2">
    <source>
        <dbReference type="EMBL" id="RYV50757.1"/>
    </source>
</evidence>
<evidence type="ECO:0000313" key="3">
    <source>
        <dbReference type="Proteomes" id="UP000293764"/>
    </source>
</evidence>
<sequence length="419" mass="45327">MTLAERRVSSPVTLPTWLDRRRGRAERPMTVALFGQFGVRNFGNEASLRAALDVLRRRPGLEFVAVCDTPSRVADEHEVPATPICPAGVARTGTLRRVLGKVQDARWTFHTVAAVDVVVVPGTGIFEDLWISPGGIPLSLFWLSLAVRVLHRPFLVLSVGADPPADRVSRFLMATTLRAATYLTVRDEHSLRAVASVVGGRRVLVRPDLVFGLPLASGAGSGDPRGVVVGVMDYFGMDGDRDRGDADRRAYVDEVADLIARLHAAALPVTLVAGAAPDRSIVAELVARVAPQGCPDWLEVPHVESLDDVEAAMSSAAVVVASRYHNLVAAFRQGVPAISLGYGTKQQQLMECFGMGAYHQPISGFDAGSVMAQVESVLVERPRWADLIATTLHRLREELAEQDQDLADLIDERQAVDGR</sequence>
<reference evidence="2 3" key="1">
    <citation type="submission" date="2019-01" db="EMBL/GenBank/DDBJ databases">
        <title>Novel species of Cellulomonas.</title>
        <authorList>
            <person name="Liu Q."/>
            <person name="Xin Y.-H."/>
        </authorList>
    </citation>
    <scope>NUCLEOTIDE SEQUENCE [LARGE SCALE GENOMIC DNA]</scope>
    <source>
        <strain evidence="2 3">HLT2-17</strain>
    </source>
</reference>
<feature type="domain" description="Polysaccharide pyruvyl transferase" evidence="1">
    <location>
        <begin position="41"/>
        <end position="342"/>
    </location>
</feature>
<dbReference type="Pfam" id="PF04230">
    <property type="entry name" value="PS_pyruv_trans"/>
    <property type="match status" value="1"/>
</dbReference>
<dbReference type="PANTHER" id="PTHR36836:SF1">
    <property type="entry name" value="COLANIC ACID BIOSYNTHESIS PROTEIN WCAK"/>
    <property type="match status" value="1"/>
</dbReference>
<dbReference type="PANTHER" id="PTHR36836">
    <property type="entry name" value="COLANIC ACID BIOSYNTHESIS PROTEIN WCAK"/>
    <property type="match status" value="1"/>
</dbReference>
<gene>
    <name evidence="2" type="ORF">EUA98_11940</name>
</gene>
<dbReference type="AlphaFoldDB" id="A0A4Q5N2E6"/>
<protein>
    <recommendedName>
        <fullName evidence="1">Polysaccharide pyruvyl transferase domain-containing protein</fullName>
    </recommendedName>
</protein>
<dbReference type="InterPro" id="IPR007345">
    <property type="entry name" value="Polysacch_pyruvyl_Trfase"/>
</dbReference>
<name>A0A4Q5N2E6_9MICO</name>
<keyword evidence="3" id="KW-1185">Reference proteome</keyword>